<evidence type="ECO:0000256" key="1">
    <source>
        <dbReference type="SAM" id="MobiDB-lite"/>
    </source>
</evidence>
<feature type="region of interest" description="Disordered" evidence="1">
    <location>
        <begin position="1"/>
        <end position="29"/>
    </location>
</feature>
<accession>A0A9D1IQV0</accession>
<reference evidence="2" key="2">
    <citation type="journal article" date="2021" name="PeerJ">
        <title>Extensive microbial diversity within the chicken gut microbiome revealed by metagenomics and culture.</title>
        <authorList>
            <person name="Gilroy R."/>
            <person name="Ravi A."/>
            <person name="Getino M."/>
            <person name="Pursley I."/>
            <person name="Horton D.L."/>
            <person name="Alikhan N.F."/>
            <person name="Baker D."/>
            <person name="Gharbi K."/>
            <person name="Hall N."/>
            <person name="Watson M."/>
            <person name="Adriaenssens E.M."/>
            <person name="Foster-Nyarko E."/>
            <person name="Jarju S."/>
            <person name="Secka A."/>
            <person name="Antonio M."/>
            <person name="Oren A."/>
            <person name="Chaudhuri R.R."/>
            <person name="La Ragione R."/>
            <person name="Hildebrand F."/>
            <person name="Pallen M.J."/>
        </authorList>
    </citation>
    <scope>NUCLEOTIDE SEQUENCE</scope>
    <source>
        <strain evidence="2">4509</strain>
    </source>
</reference>
<dbReference type="Proteomes" id="UP000824082">
    <property type="component" value="Unassembled WGS sequence"/>
</dbReference>
<dbReference type="EMBL" id="DVMX01000015">
    <property type="protein sequence ID" value="HIU41071.1"/>
    <property type="molecule type" value="Genomic_DNA"/>
</dbReference>
<proteinExistence type="predicted"/>
<evidence type="ECO:0000313" key="3">
    <source>
        <dbReference type="Proteomes" id="UP000824082"/>
    </source>
</evidence>
<sequence length="52" mass="5507">MIWTFGGRLPKTGSPSPAPFGENTAKSGKKGGISGGSFLFSLKKIATHEKLW</sequence>
<reference evidence="2" key="1">
    <citation type="submission" date="2020-10" db="EMBL/GenBank/DDBJ databases">
        <authorList>
            <person name="Gilroy R."/>
        </authorList>
    </citation>
    <scope>NUCLEOTIDE SEQUENCE</scope>
    <source>
        <strain evidence="2">4509</strain>
    </source>
</reference>
<evidence type="ECO:0000313" key="2">
    <source>
        <dbReference type="EMBL" id="HIU41071.1"/>
    </source>
</evidence>
<gene>
    <name evidence="2" type="ORF">IAD19_00790</name>
</gene>
<protein>
    <submittedName>
        <fullName evidence="2">Uncharacterized protein</fullName>
    </submittedName>
</protein>
<comment type="caution">
    <text evidence="2">The sequence shown here is derived from an EMBL/GenBank/DDBJ whole genome shotgun (WGS) entry which is preliminary data.</text>
</comment>
<name>A0A9D1IQV0_9FIRM</name>
<organism evidence="2 3">
    <name type="scientific">Candidatus Egerieicola faecale</name>
    <dbReference type="NCBI Taxonomy" id="2840774"/>
    <lineage>
        <taxon>Bacteria</taxon>
        <taxon>Bacillati</taxon>
        <taxon>Bacillota</taxon>
        <taxon>Clostridia</taxon>
        <taxon>Eubacteriales</taxon>
        <taxon>Oscillospiraceae</taxon>
        <taxon>Oscillospiraceae incertae sedis</taxon>
        <taxon>Candidatus Egerieicola</taxon>
    </lineage>
</organism>
<dbReference type="AlphaFoldDB" id="A0A9D1IQV0"/>